<keyword evidence="2" id="KW-1185">Reference proteome</keyword>
<gene>
    <name evidence="1" type="ORF">GCM10022246_26220</name>
</gene>
<evidence type="ECO:0000313" key="1">
    <source>
        <dbReference type="EMBL" id="GAA3972660.1"/>
    </source>
</evidence>
<evidence type="ECO:0000313" key="2">
    <source>
        <dbReference type="Proteomes" id="UP001501081"/>
    </source>
</evidence>
<dbReference type="InterPro" id="IPR007358">
    <property type="entry name" value="Nucleoid_associated_NdpA"/>
</dbReference>
<comment type="caution">
    <text evidence="1">The sequence shown here is derived from an EMBL/GenBank/DDBJ whole genome shotgun (WGS) entry which is preliminary data.</text>
</comment>
<proteinExistence type="predicted"/>
<dbReference type="Pfam" id="PF04245">
    <property type="entry name" value="NA37"/>
    <property type="match status" value="1"/>
</dbReference>
<name>A0ABP7PWP1_9SPHI</name>
<protein>
    <recommendedName>
        <fullName evidence="3">Nucleoid-associated protein</fullName>
    </recommendedName>
</protein>
<reference evidence="2" key="1">
    <citation type="journal article" date="2019" name="Int. J. Syst. Evol. Microbiol.">
        <title>The Global Catalogue of Microorganisms (GCM) 10K type strain sequencing project: providing services to taxonomists for standard genome sequencing and annotation.</title>
        <authorList>
            <consortium name="The Broad Institute Genomics Platform"/>
            <consortium name="The Broad Institute Genome Sequencing Center for Infectious Disease"/>
            <person name="Wu L."/>
            <person name="Ma J."/>
        </authorList>
    </citation>
    <scope>NUCLEOTIDE SEQUENCE [LARGE SCALE GENOMIC DNA]</scope>
    <source>
        <strain evidence="2">JCM 17338</strain>
    </source>
</reference>
<dbReference type="RefSeq" id="WP_344767757.1">
    <property type="nucleotide sequence ID" value="NZ_BAABAK010000015.1"/>
</dbReference>
<sequence>MKFKEIDIKRVIIHKIIGKTTKNDAYTEASTDLHNLDPDTKATLLERIESAISKSKRFFETSVENMETDSFYDYAKNLSKTDKKDFLDKSVLIAELAAAAHQKRTQPGGLLIVIDASLDKLSSVIVIKAELQQALIINGKAVELIKELFLSPAKEFFKIGILIHHDPRSMEKKSFDSYVYDDNFTAQKNDLATYFYRDFLGFSTHENDKLRTNNFIKEFSDFVDGNVKDFESRRLLKTKIKADYRESAVDIVDPASYTEYFEKDGLVTQYHTKVLSKFPRSFSKDLSLVDAALQKSSLQITSQLKISGPPDLVENLQIINPNQETKLRSLIAQIESRDVARLVVIKTDALNPSFYRDDENTE</sequence>
<organism evidence="1 2">
    <name type="scientific">Pedobacter ginsengiterrae</name>
    <dbReference type="NCBI Taxonomy" id="871696"/>
    <lineage>
        <taxon>Bacteria</taxon>
        <taxon>Pseudomonadati</taxon>
        <taxon>Bacteroidota</taxon>
        <taxon>Sphingobacteriia</taxon>
        <taxon>Sphingobacteriales</taxon>
        <taxon>Sphingobacteriaceae</taxon>
        <taxon>Pedobacter</taxon>
    </lineage>
</organism>
<evidence type="ECO:0008006" key="3">
    <source>
        <dbReference type="Google" id="ProtNLM"/>
    </source>
</evidence>
<accession>A0ABP7PWP1</accession>
<dbReference type="Proteomes" id="UP001501081">
    <property type="component" value="Unassembled WGS sequence"/>
</dbReference>
<dbReference type="EMBL" id="BAABAK010000015">
    <property type="protein sequence ID" value="GAA3972660.1"/>
    <property type="molecule type" value="Genomic_DNA"/>
</dbReference>